<dbReference type="PANTHER" id="PTHR31563">
    <property type="entry name" value="ION CHANNEL POLLUX-RELATED"/>
    <property type="match status" value="1"/>
</dbReference>
<accession>A0A445CMU8</accession>
<keyword evidence="2" id="KW-1185">Reference proteome</keyword>
<dbReference type="EMBL" id="SDMP01000006">
    <property type="protein sequence ID" value="RYR52254.1"/>
    <property type="molecule type" value="Genomic_DNA"/>
</dbReference>
<proteinExistence type="predicted"/>
<reference evidence="1 2" key="1">
    <citation type="submission" date="2019-01" db="EMBL/GenBank/DDBJ databases">
        <title>Sequencing of cultivated peanut Arachis hypogaea provides insights into genome evolution and oil improvement.</title>
        <authorList>
            <person name="Chen X."/>
        </authorList>
    </citation>
    <scope>NUCLEOTIDE SEQUENCE [LARGE SCALE GENOMIC DNA]</scope>
    <source>
        <strain evidence="2">cv. Fuhuasheng</strain>
        <tissue evidence="1">Leaves</tissue>
    </source>
</reference>
<protein>
    <submittedName>
        <fullName evidence="1">Uncharacterized protein</fullName>
    </submittedName>
</protein>
<sequence>MAERHKEEMEFDIAKMEFDFKGTSVICRTGSPLILADLKKNGIRKFTIPFSLDTCKSLVHIFFAQRGTTKVPGITDRGLVLRKVKKVANFCNDEDDESFWSRWIKPDAIVQAEPLWSSFKKQCYMLEIQKQKETDRLVLL</sequence>
<name>A0A445CMU8_ARAHY</name>
<dbReference type="STRING" id="3818.A0A445CMU8"/>
<comment type="caution">
    <text evidence="1">The sequence shown here is derived from an EMBL/GenBank/DDBJ whole genome shotgun (WGS) entry which is preliminary data.</text>
</comment>
<evidence type="ECO:0000313" key="1">
    <source>
        <dbReference type="EMBL" id="RYR52254.1"/>
    </source>
</evidence>
<dbReference type="InterPro" id="IPR044849">
    <property type="entry name" value="CASTOR/POLLUX/SYM8-like"/>
</dbReference>
<organism evidence="1 2">
    <name type="scientific">Arachis hypogaea</name>
    <name type="common">Peanut</name>
    <dbReference type="NCBI Taxonomy" id="3818"/>
    <lineage>
        <taxon>Eukaryota</taxon>
        <taxon>Viridiplantae</taxon>
        <taxon>Streptophyta</taxon>
        <taxon>Embryophyta</taxon>
        <taxon>Tracheophyta</taxon>
        <taxon>Spermatophyta</taxon>
        <taxon>Magnoliopsida</taxon>
        <taxon>eudicotyledons</taxon>
        <taxon>Gunneridae</taxon>
        <taxon>Pentapetalae</taxon>
        <taxon>rosids</taxon>
        <taxon>fabids</taxon>
        <taxon>Fabales</taxon>
        <taxon>Fabaceae</taxon>
        <taxon>Papilionoideae</taxon>
        <taxon>50 kb inversion clade</taxon>
        <taxon>dalbergioids sensu lato</taxon>
        <taxon>Dalbergieae</taxon>
        <taxon>Pterocarpus clade</taxon>
        <taxon>Arachis</taxon>
    </lineage>
</organism>
<dbReference type="Proteomes" id="UP000289738">
    <property type="component" value="Chromosome A06"/>
</dbReference>
<dbReference type="GO" id="GO:0006811">
    <property type="term" value="P:monoatomic ion transport"/>
    <property type="evidence" value="ECO:0007669"/>
    <property type="project" value="InterPro"/>
</dbReference>
<evidence type="ECO:0000313" key="2">
    <source>
        <dbReference type="Proteomes" id="UP000289738"/>
    </source>
</evidence>
<dbReference type="PANTHER" id="PTHR31563:SF1">
    <property type="entry name" value="ION CHANNEL CASTOR-RELATED"/>
    <property type="match status" value="1"/>
</dbReference>
<dbReference type="AlphaFoldDB" id="A0A445CMU8"/>
<gene>
    <name evidence="1" type="ORF">Ahy_A06g027178</name>
</gene>